<dbReference type="NCBIfam" id="NF009875">
    <property type="entry name" value="PRK13339.1"/>
    <property type="match status" value="1"/>
</dbReference>
<comment type="cofactor">
    <cofactor evidence="2 8">
        <name>FAD</name>
        <dbReference type="ChEBI" id="CHEBI:57692"/>
    </cofactor>
</comment>
<dbReference type="AlphaFoldDB" id="A0A9J6ZHW9"/>
<dbReference type="NCBIfam" id="NF003608">
    <property type="entry name" value="PRK05257.2-4"/>
    <property type="match status" value="1"/>
</dbReference>
<reference evidence="9" key="1">
    <citation type="submission" date="2022-05" db="EMBL/GenBank/DDBJ databases">
        <title>Novel bacterial taxa in a minimal lignocellulolytic consortium and its capacity to transform plastics disclosed by genome-resolved metagenomics.</title>
        <authorList>
            <person name="Rodriguez C.A.D."/>
            <person name="Diaz-Garcia L."/>
            <person name="Herrera K."/>
            <person name="Tarazona N.A."/>
            <person name="Sproer C."/>
            <person name="Overmann J."/>
            <person name="Jimenez D.J."/>
        </authorList>
    </citation>
    <scope>NUCLEOTIDE SEQUENCE</scope>
    <source>
        <strain evidence="9">MAG5</strain>
    </source>
</reference>
<accession>A0A9J6ZHW9</accession>
<dbReference type="Proteomes" id="UP001056756">
    <property type="component" value="Chromosome"/>
</dbReference>
<evidence type="ECO:0000313" key="10">
    <source>
        <dbReference type="Proteomes" id="UP001056756"/>
    </source>
</evidence>
<proteinExistence type="inferred from homology"/>
<dbReference type="KEGG" id="plig:NAG76_05670"/>
<evidence type="ECO:0000256" key="3">
    <source>
        <dbReference type="ARBA" id="ARBA00005012"/>
    </source>
</evidence>
<keyword evidence="7 8" id="KW-0560">Oxidoreductase</keyword>
<dbReference type="NCBIfam" id="NF003606">
    <property type="entry name" value="PRK05257.2-1"/>
    <property type="match status" value="1"/>
</dbReference>
<dbReference type="SUPFAM" id="SSF51905">
    <property type="entry name" value="FAD/NAD(P)-binding domain"/>
    <property type="match status" value="1"/>
</dbReference>
<dbReference type="InterPro" id="IPR006231">
    <property type="entry name" value="MQO"/>
</dbReference>
<evidence type="ECO:0000256" key="4">
    <source>
        <dbReference type="ARBA" id="ARBA00022532"/>
    </source>
</evidence>
<keyword evidence="5 8" id="KW-0285">Flavoprotein</keyword>
<keyword evidence="6 8" id="KW-0274">FAD</keyword>
<gene>
    <name evidence="8" type="primary">mqo</name>
    <name evidence="9" type="ORF">NAG76_05670</name>
</gene>
<dbReference type="GO" id="GO:0008924">
    <property type="term" value="F:L-malate dehydrogenase (quinone) activity"/>
    <property type="evidence" value="ECO:0007669"/>
    <property type="project" value="UniProtKB-UniRule"/>
</dbReference>
<dbReference type="NCBIfam" id="NF003610">
    <property type="entry name" value="PRK05257.3-1"/>
    <property type="match status" value="1"/>
</dbReference>
<name>A0A9J6ZHW9_9BACL</name>
<dbReference type="Pfam" id="PF06039">
    <property type="entry name" value="Mqo"/>
    <property type="match status" value="1"/>
</dbReference>
<evidence type="ECO:0000256" key="1">
    <source>
        <dbReference type="ARBA" id="ARBA00001139"/>
    </source>
</evidence>
<dbReference type="PANTHER" id="PTHR43104">
    <property type="entry name" value="L-2-HYDROXYGLUTARATE DEHYDROGENASE, MITOCHONDRIAL"/>
    <property type="match status" value="1"/>
</dbReference>
<evidence type="ECO:0000313" key="9">
    <source>
        <dbReference type="EMBL" id="URN95734.1"/>
    </source>
</evidence>
<dbReference type="NCBIfam" id="NF003604">
    <property type="entry name" value="PRK05257.1-3"/>
    <property type="match status" value="1"/>
</dbReference>
<comment type="similarity">
    <text evidence="8">Belongs to the MQO family.</text>
</comment>
<dbReference type="NCBIfam" id="NF003603">
    <property type="entry name" value="PRK05257.1-1"/>
    <property type="match status" value="1"/>
</dbReference>
<dbReference type="EMBL" id="CP097899">
    <property type="protein sequence ID" value="URN95734.1"/>
    <property type="molecule type" value="Genomic_DNA"/>
</dbReference>
<evidence type="ECO:0000256" key="5">
    <source>
        <dbReference type="ARBA" id="ARBA00022630"/>
    </source>
</evidence>
<comment type="catalytic activity">
    <reaction evidence="1 8">
        <text>(S)-malate + a quinone = a quinol + oxaloacetate</text>
        <dbReference type="Rhea" id="RHEA:46012"/>
        <dbReference type="ChEBI" id="CHEBI:15589"/>
        <dbReference type="ChEBI" id="CHEBI:16452"/>
        <dbReference type="ChEBI" id="CHEBI:24646"/>
        <dbReference type="ChEBI" id="CHEBI:132124"/>
        <dbReference type="EC" id="1.1.5.4"/>
    </reaction>
</comment>
<dbReference type="PANTHER" id="PTHR43104:SF2">
    <property type="entry name" value="L-2-HYDROXYGLUTARATE DEHYDROGENASE, MITOCHONDRIAL"/>
    <property type="match status" value="1"/>
</dbReference>
<dbReference type="NCBIfam" id="NF003611">
    <property type="entry name" value="PRK05257.3-2"/>
    <property type="match status" value="1"/>
</dbReference>
<dbReference type="EC" id="1.1.5.4" evidence="8"/>
<dbReference type="HAMAP" id="MF_00212">
    <property type="entry name" value="MQO"/>
    <property type="match status" value="1"/>
</dbReference>
<dbReference type="NCBIfam" id="NF003605">
    <property type="entry name" value="PRK05257.1-4"/>
    <property type="match status" value="1"/>
</dbReference>
<evidence type="ECO:0000256" key="6">
    <source>
        <dbReference type="ARBA" id="ARBA00022827"/>
    </source>
</evidence>
<comment type="pathway">
    <text evidence="3 8">Carbohydrate metabolism; tricarboxylic acid cycle; oxaloacetate from (S)-malate (quinone route): step 1/1.</text>
</comment>
<protein>
    <recommendedName>
        <fullName evidence="8">Probable malate:quinone oxidoreductase</fullName>
        <ecNumber evidence="8">1.1.5.4</ecNumber>
    </recommendedName>
    <alternativeName>
        <fullName evidence="8">MQO</fullName>
    </alternativeName>
    <alternativeName>
        <fullName evidence="8">Malate dehydrogenase [quinone]</fullName>
    </alternativeName>
</protein>
<evidence type="ECO:0000256" key="7">
    <source>
        <dbReference type="ARBA" id="ARBA00023002"/>
    </source>
</evidence>
<organism evidence="9 10">
    <name type="scientific">Candidatus Pristimantibacillus lignocellulolyticus</name>
    <dbReference type="NCBI Taxonomy" id="2994561"/>
    <lineage>
        <taxon>Bacteria</taxon>
        <taxon>Bacillati</taxon>
        <taxon>Bacillota</taxon>
        <taxon>Bacilli</taxon>
        <taxon>Bacillales</taxon>
        <taxon>Paenibacillaceae</taxon>
        <taxon>Candidatus Pristimantibacillus</taxon>
    </lineage>
</organism>
<dbReference type="InterPro" id="IPR036188">
    <property type="entry name" value="FAD/NAD-bd_sf"/>
</dbReference>
<keyword evidence="4 8" id="KW-0816">Tricarboxylic acid cycle</keyword>
<evidence type="ECO:0000256" key="2">
    <source>
        <dbReference type="ARBA" id="ARBA00001974"/>
    </source>
</evidence>
<dbReference type="GO" id="GO:0006099">
    <property type="term" value="P:tricarboxylic acid cycle"/>
    <property type="evidence" value="ECO:0007669"/>
    <property type="project" value="UniProtKB-UniRule"/>
</dbReference>
<evidence type="ECO:0000256" key="8">
    <source>
        <dbReference type="HAMAP-Rule" id="MF_00212"/>
    </source>
</evidence>
<dbReference type="GO" id="GO:0047545">
    <property type="term" value="F:(S)-2-hydroxyglutarate dehydrogenase activity"/>
    <property type="evidence" value="ECO:0007669"/>
    <property type="project" value="TreeGrafter"/>
</dbReference>
<sequence>MSDRQQKTDVILIGAGVMSATLGSLLKQLAPEWEIKVFEKLSDAGEESSNEWNNAGTGHAALCELNYTSEKSDGSIDISKAIQINEQFQLSRQFWSYLVNNNLIRNPQDFIMPIPHMSMVQGEKNVSFLKKRYEALSDNALFQGMEFSDDPDKLMEWIPLIMEGRTSKEPIAATKIDSGTDVNFGALTRMMFDHLKSKNVQINYNHSVSDLNRTSDGSWELKVKNLNSNKVERHTAKFVFIGGGGGSLPLLQKTGIPESKHIGGFPVSGLFMVCNNPDVIAQHHAKVYGKAKVGAPPMSVPHLDTRFIDNKKSLLFGPFAGFSPKFLKTGSMFDLIGSVKPNNVLTMLAAGVKEMSLTKYLIQQVLLSNEKRMEDLREFIPNAKSEDWGIVVAGQRVQVIKDTVAGGKGTLQFGTEVVSAADGSVAALLGASPGASTAVHVMLDLFNKCFPQHMKEWEPKIKEMIPSYGKSLAQNRELFNEIHASTAEVLNLNVKSPKRN</sequence>
<dbReference type="NCBIfam" id="TIGR01320">
    <property type="entry name" value="mal_quin_oxido"/>
    <property type="match status" value="1"/>
</dbReference>